<keyword evidence="2" id="KW-0012">Acyltransferase</keyword>
<accession>K6C917</accession>
<name>K6C917_9BACI</name>
<sequence length="174" mass="19999">MEIQAIELIELKVVVQLYADITADLRRKGIKQWDRLYPNRFIVKADIKNGHLFGLLVDKKIIGAVVVDTNESKKYQELKWEDEVGKSLLIHRLAVHPDYQGKGYGKQLLQFAEDYARGNGFSSIRLDVFSLNTGAVKMYERAGYQERGMIRFPFRAAPYLCFEKIIAGSIKNEK</sequence>
<dbReference type="AlphaFoldDB" id="K6C917"/>
<dbReference type="InterPro" id="IPR016181">
    <property type="entry name" value="Acyl_CoA_acyltransferase"/>
</dbReference>
<dbReference type="InterPro" id="IPR000182">
    <property type="entry name" value="GNAT_dom"/>
</dbReference>
<evidence type="ECO:0000313" key="4">
    <source>
        <dbReference type="EMBL" id="EKN67600.1"/>
    </source>
</evidence>
<dbReference type="Pfam" id="PF00583">
    <property type="entry name" value="Acetyltransf_1"/>
    <property type="match status" value="1"/>
</dbReference>
<keyword evidence="5" id="KW-1185">Reference proteome</keyword>
<dbReference type="PATRIC" id="fig|1117379.3.peg.2651"/>
<dbReference type="GO" id="GO:0016747">
    <property type="term" value="F:acyltransferase activity, transferring groups other than amino-acyl groups"/>
    <property type="evidence" value="ECO:0007669"/>
    <property type="project" value="InterPro"/>
</dbReference>
<dbReference type="Gene3D" id="3.40.630.30">
    <property type="match status" value="1"/>
</dbReference>
<organism evidence="4 5">
    <name type="scientific">Neobacillus bataviensis LMG 21833</name>
    <dbReference type="NCBI Taxonomy" id="1117379"/>
    <lineage>
        <taxon>Bacteria</taxon>
        <taxon>Bacillati</taxon>
        <taxon>Bacillota</taxon>
        <taxon>Bacilli</taxon>
        <taxon>Bacillales</taxon>
        <taxon>Bacillaceae</taxon>
        <taxon>Neobacillus</taxon>
    </lineage>
</organism>
<evidence type="ECO:0000313" key="5">
    <source>
        <dbReference type="Proteomes" id="UP000006316"/>
    </source>
</evidence>
<dbReference type="Proteomes" id="UP000006316">
    <property type="component" value="Unassembled WGS sequence"/>
</dbReference>
<protein>
    <submittedName>
        <fullName evidence="4">GCN5-like N-acetyltransferase</fullName>
    </submittedName>
</protein>
<dbReference type="PANTHER" id="PTHR43420:SF47">
    <property type="entry name" value="N-ACETYLTRANSFERASE DOMAIN-CONTAINING PROTEIN"/>
    <property type="match status" value="1"/>
</dbReference>
<keyword evidence="1 4" id="KW-0808">Transferase</keyword>
<gene>
    <name evidence="4" type="ORF">BABA_12760</name>
</gene>
<dbReference type="OrthoDB" id="9796381at2"/>
<dbReference type="SUPFAM" id="SSF55729">
    <property type="entry name" value="Acyl-CoA N-acyltransferases (Nat)"/>
    <property type="match status" value="1"/>
</dbReference>
<dbReference type="PANTHER" id="PTHR43420">
    <property type="entry name" value="ACETYLTRANSFERASE"/>
    <property type="match status" value="1"/>
</dbReference>
<evidence type="ECO:0000256" key="2">
    <source>
        <dbReference type="ARBA" id="ARBA00023315"/>
    </source>
</evidence>
<dbReference type="EMBL" id="AJLS01000074">
    <property type="protein sequence ID" value="EKN67600.1"/>
    <property type="molecule type" value="Genomic_DNA"/>
</dbReference>
<proteinExistence type="predicted"/>
<feature type="domain" description="N-acetyltransferase" evidence="3">
    <location>
        <begin position="1"/>
        <end position="164"/>
    </location>
</feature>
<dbReference type="STRING" id="1117379.BABA_12760"/>
<dbReference type="RefSeq" id="WP_007085560.1">
    <property type="nucleotide sequence ID" value="NZ_AJLS01000074.1"/>
</dbReference>
<dbReference type="InterPro" id="IPR050680">
    <property type="entry name" value="YpeA/RimI_acetyltransf"/>
</dbReference>
<reference evidence="4 5" key="1">
    <citation type="journal article" date="2012" name="Front. Microbiol.">
        <title>Redundancy and modularity in membrane-associated dissimilatory nitrate reduction in Bacillus.</title>
        <authorList>
            <person name="Heylen K."/>
            <person name="Keltjens J."/>
        </authorList>
    </citation>
    <scope>NUCLEOTIDE SEQUENCE [LARGE SCALE GENOMIC DNA]</scope>
    <source>
        <strain evidence="5">LMG 21833T</strain>
    </source>
</reference>
<evidence type="ECO:0000256" key="1">
    <source>
        <dbReference type="ARBA" id="ARBA00022679"/>
    </source>
</evidence>
<comment type="caution">
    <text evidence="4">The sequence shown here is derived from an EMBL/GenBank/DDBJ whole genome shotgun (WGS) entry which is preliminary data.</text>
</comment>
<dbReference type="CDD" id="cd04301">
    <property type="entry name" value="NAT_SF"/>
    <property type="match status" value="1"/>
</dbReference>
<dbReference type="PROSITE" id="PS51186">
    <property type="entry name" value="GNAT"/>
    <property type="match status" value="1"/>
</dbReference>
<evidence type="ECO:0000259" key="3">
    <source>
        <dbReference type="PROSITE" id="PS51186"/>
    </source>
</evidence>
<dbReference type="eggNOG" id="COG0456">
    <property type="taxonomic scope" value="Bacteria"/>
</dbReference>